<protein>
    <submittedName>
        <fullName evidence="1">Uncharacterized protein</fullName>
    </submittedName>
</protein>
<name>A0A6J4N7G3_9BACT</name>
<evidence type="ECO:0000313" key="1">
    <source>
        <dbReference type="EMBL" id="CAA9377187.1"/>
    </source>
</evidence>
<dbReference type="AlphaFoldDB" id="A0A6J4N7G3"/>
<proteinExistence type="predicted"/>
<dbReference type="EMBL" id="CADCUQ010000101">
    <property type="protein sequence ID" value="CAA9377187.1"/>
    <property type="molecule type" value="Genomic_DNA"/>
</dbReference>
<sequence length="39" mass="4522">MRARRSATKRRSGIHWGTTFAIRFAPSRLRGDLPPRVEN</sequence>
<organism evidence="1">
    <name type="scientific">uncultured Phycisphaerae bacterium</name>
    <dbReference type="NCBI Taxonomy" id="904963"/>
    <lineage>
        <taxon>Bacteria</taxon>
        <taxon>Pseudomonadati</taxon>
        <taxon>Planctomycetota</taxon>
        <taxon>Phycisphaerae</taxon>
        <taxon>environmental samples</taxon>
    </lineage>
</organism>
<reference evidence="1" key="1">
    <citation type="submission" date="2020-02" db="EMBL/GenBank/DDBJ databases">
        <authorList>
            <person name="Meier V. D."/>
        </authorList>
    </citation>
    <scope>NUCLEOTIDE SEQUENCE</scope>
    <source>
        <strain evidence="1">AVDCRST_MAG64</strain>
    </source>
</reference>
<gene>
    <name evidence="1" type="ORF">AVDCRST_MAG64-370</name>
</gene>
<accession>A0A6J4N7G3</accession>